<evidence type="ECO:0000313" key="2">
    <source>
        <dbReference type="Proteomes" id="UP000199034"/>
    </source>
</evidence>
<evidence type="ECO:0008006" key="3">
    <source>
        <dbReference type="Google" id="ProtNLM"/>
    </source>
</evidence>
<dbReference type="EMBL" id="FMZM01000001">
    <property type="protein sequence ID" value="SDC07368.1"/>
    <property type="molecule type" value="Genomic_DNA"/>
</dbReference>
<dbReference type="PROSITE" id="PS51257">
    <property type="entry name" value="PROKAR_LIPOPROTEIN"/>
    <property type="match status" value="1"/>
</dbReference>
<dbReference type="AlphaFoldDB" id="A0A1G6ILJ3"/>
<dbReference type="Proteomes" id="UP000199034">
    <property type="component" value="Unassembled WGS sequence"/>
</dbReference>
<protein>
    <recommendedName>
        <fullName evidence="3">Lipoprotein</fullName>
    </recommendedName>
</protein>
<reference evidence="1 2" key="1">
    <citation type="submission" date="2016-10" db="EMBL/GenBank/DDBJ databases">
        <authorList>
            <person name="de Groot N.N."/>
        </authorList>
    </citation>
    <scope>NUCLEOTIDE SEQUENCE [LARGE SCALE GENOMIC DNA]</scope>
    <source>
        <strain evidence="1 2">CGMCC 4.6858</strain>
    </source>
</reference>
<sequence length="267" mass="28908">MRRLLALALLVPLLAGCEDGREQAARTYDGPLFVTRAEATHPEAGAAGDVVDCDTWGTGGFEDAEVYGEGATADSAEQALEWGEHGPYGLDPDDLRVAAETDDRVLYVVEADDGTPKQALVVHDGEGTEGAGGDGWYVESWAQCDPVELPAYAEEIGLQVWTDADGRPVPKSGLEAWVGPEHCGWESMVFLYLGGRTYVREPQRDLWADYFTEKYAAHVTVPADAVDTGFERDGDHLWLAADRSRAYVGARDDAELWPATVQDLGCA</sequence>
<accession>A0A1G6ILJ3</accession>
<proteinExistence type="predicted"/>
<dbReference type="STRING" id="1045774.SAMN05421872_101220"/>
<organism evidence="1 2">
    <name type="scientific">Nocardioides lianchengensis</name>
    <dbReference type="NCBI Taxonomy" id="1045774"/>
    <lineage>
        <taxon>Bacteria</taxon>
        <taxon>Bacillati</taxon>
        <taxon>Actinomycetota</taxon>
        <taxon>Actinomycetes</taxon>
        <taxon>Propionibacteriales</taxon>
        <taxon>Nocardioidaceae</taxon>
        <taxon>Nocardioides</taxon>
    </lineage>
</organism>
<keyword evidence="2" id="KW-1185">Reference proteome</keyword>
<dbReference type="OrthoDB" id="5183782at2"/>
<gene>
    <name evidence="1" type="ORF">SAMN05421872_101220</name>
</gene>
<name>A0A1G6ILJ3_9ACTN</name>
<evidence type="ECO:0000313" key="1">
    <source>
        <dbReference type="EMBL" id="SDC07368.1"/>
    </source>
</evidence>
<dbReference type="RefSeq" id="WP_090849902.1">
    <property type="nucleotide sequence ID" value="NZ_FMZM01000001.1"/>
</dbReference>